<dbReference type="Pfam" id="PF10081">
    <property type="entry name" value="Abhydrolase_9"/>
    <property type="match status" value="1"/>
</dbReference>
<dbReference type="ESTHER" id="9mico-w9g7m9">
    <property type="family name" value="Abhydrolase_9"/>
</dbReference>
<evidence type="ECO:0000256" key="1">
    <source>
        <dbReference type="SAM" id="MobiDB-lite"/>
    </source>
</evidence>
<feature type="domain" description="Alpha/beta-hydrolase catalytic" evidence="3">
    <location>
        <begin position="278"/>
        <end position="565"/>
    </location>
</feature>
<dbReference type="PATRIC" id="fig|1386089.3.peg.1603"/>
<feature type="transmembrane region" description="Helical" evidence="2">
    <location>
        <begin position="108"/>
        <end position="128"/>
    </location>
</feature>
<dbReference type="OrthoDB" id="4397445at2"/>
<evidence type="ECO:0000313" key="6">
    <source>
        <dbReference type="Proteomes" id="UP000019489"/>
    </source>
</evidence>
<dbReference type="InterPro" id="IPR012037">
    <property type="entry name" value="Alpha/beta-hydrolase_fam"/>
</dbReference>
<feature type="domain" description="Alpha/beta-hydrolase N-terminal" evidence="4">
    <location>
        <begin position="54"/>
        <end position="261"/>
    </location>
</feature>
<gene>
    <name evidence="5" type="ORF">N865_00490</name>
</gene>
<dbReference type="PIRSF" id="PIRSF007542">
    <property type="entry name" value="UCP007542"/>
    <property type="match status" value="1"/>
</dbReference>
<evidence type="ECO:0000256" key="2">
    <source>
        <dbReference type="SAM" id="Phobius"/>
    </source>
</evidence>
<keyword evidence="2" id="KW-0472">Membrane</keyword>
<protein>
    <submittedName>
        <fullName evidence="5">Membrane protein</fullName>
    </submittedName>
</protein>
<dbReference type="InterPro" id="IPR027788">
    <property type="entry name" value="Alpha/beta-hydrolase_N_dom"/>
</dbReference>
<feature type="transmembrane region" description="Helical" evidence="2">
    <location>
        <begin position="183"/>
        <end position="206"/>
    </location>
</feature>
<dbReference type="Proteomes" id="UP000019489">
    <property type="component" value="Unassembled WGS sequence"/>
</dbReference>
<dbReference type="AlphaFoldDB" id="W9G7M9"/>
<keyword evidence="2" id="KW-1133">Transmembrane helix</keyword>
<feature type="region of interest" description="Disordered" evidence="1">
    <location>
        <begin position="1"/>
        <end position="28"/>
    </location>
</feature>
<dbReference type="RefSeq" id="WP_051510336.1">
    <property type="nucleotide sequence ID" value="NZ_AWSA01000013.1"/>
</dbReference>
<keyword evidence="6" id="KW-1185">Reference proteome</keyword>
<proteinExistence type="predicted"/>
<reference evidence="5 6" key="1">
    <citation type="submission" date="2013-08" db="EMBL/GenBank/DDBJ databases">
        <title>Intrasporangium oryzae NRRL B-24470.</title>
        <authorList>
            <person name="Liu H."/>
            <person name="Wang G."/>
        </authorList>
    </citation>
    <scope>NUCLEOTIDE SEQUENCE [LARGE SCALE GENOMIC DNA]</scope>
    <source>
        <strain evidence="5 6">NRRL B-24470</strain>
    </source>
</reference>
<accession>W9G7M9</accession>
<dbReference type="eggNOG" id="COG4425">
    <property type="taxonomic scope" value="Bacteria"/>
</dbReference>
<feature type="transmembrane region" description="Helical" evidence="2">
    <location>
        <begin position="140"/>
        <end position="162"/>
    </location>
</feature>
<evidence type="ECO:0000313" key="5">
    <source>
        <dbReference type="EMBL" id="EWT02196.1"/>
    </source>
</evidence>
<dbReference type="EMBL" id="AWSA01000013">
    <property type="protein sequence ID" value="EWT02196.1"/>
    <property type="molecule type" value="Genomic_DNA"/>
</dbReference>
<feature type="transmembrane region" description="Helical" evidence="2">
    <location>
        <begin position="65"/>
        <end position="88"/>
    </location>
</feature>
<comment type="caution">
    <text evidence="5">The sequence shown here is derived from an EMBL/GenBank/DDBJ whole genome shotgun (WGS) entry which is preliminary data.</text>
</comment>
<name>W9G7M9_9MICO</name>
<sequence length="575" mass="61309">MTTSRTTSEPAPAAEPPEPPETRRGRSRASRLRALGRPNFAGLLLAVAGFGAALTPSLLPRPWLFEGVIAGLGAALGYGVGVLVSWLVRKTQVRTPRAEVRRWAWRGLAVVAPLAAVLFLLLGVRWQNDVRTLVGMPDEGLLTAFVVALVALPVAVATVMLCRGLRRAARWIARRVGRFVPAGVAAAIGALAVALIIYTLVTGLLFTGFVSAMDTLYAGTNAGTAPGVTQPLAPERSGSSASTVAWDSLGIQGRSFVGRGPDAATLEQFSGRPAKTPIRVYVGLDSAPTAHERAEAAVRELTRTGAFSRKVLVVAGSTGTGWLEPQATDSLEYEWNGDSAIVTIQYSYLPSWISTLVDVDRAREAGRELFDAVYATWSTLPEATRPKLLAYGLSLGSFSSQSAFTSAADISARTQGAVFVGSPNFSEPWSTVVADRDAGSPEWQPVVDRGTTIRFAGVAGDLEKPAGPWDAPRVAYLQHANDPVVWWSPELLNRRPDWLAEAPGAGRTPEMHWYPVLTFLQVTVDQFVGVSVPDGQGHNYGSTMPAAWADVSQPPDWSDADTARLTSLIAGYAIE</sequence>
<evidence type="ECO:0000259" key="3">
    <source>
        <dbReference type="Pfam" id="PF10081"/>
    </source>
</evidence>
<organism evidence="5 6">
    <name type="scientific">Intrasporangium oryzae NRRL B-24470</name>
    <dbReference type="NCBI Taxonomy" id="1386089"/>
    <lineage>
        <taxon>Bacteria</taxon>
        <taxon>Bacillati</taxon>
        <taxon>Actinomycetota</taxon>
        <taxon>Actinomycetes</taxon>
        <taxon>Micrococcales</taxon>
        <taxon>Intrasporangiaceae</taxon>
        <taxon>Intrasporangium</taxon>
    </lineage>
</organism>
<dbReference type="STRING" id="1386089.N865_00490"/>
<keyword evidence="2" id="KW-0812">Transmembrane</keyword>
<dbReference type="InterPro" id="IPR027787">
    <property type="entry name" value="Alpha/beta-hydrolase_catalytic"/>
</dbReference>
<feature type="transmembrane region" description="Helical" evidence="2">
    <location>
        <begin position="40"/>
        <end position="59"/>
    </location>
</feature>
<dbReference type="Pfam" id="PF15420">
    <property type="entry name" value="Abhydrolase_9_N"/>
    <property type="match status" value="1"/>
</dbReference>
<evidence type="ECO:0000259" key="4">
    <source>
        <dbReference type="Pfam" id="PF15420"/>
    </source>
</evidence>